<keyword evidence="1" id="KW-0695">RNA-directed DNA polymerase</keyword>
<dbReference type="GO" id="GO:0003964">
    <property type="term" value="F:RNA-directed DNA polymerase activity"/>
    <property type="evidence" value="ECO:0007669"/>
    <property type="project" value="UniProtKB-KW"/>
</dbReference>
<dbReference type="EMBL" id="BKCP01005294">
    <property type="protein sequence ID" value="GER37158.1"/>
    <property type="molecule type" value="Genomic_DNA"/>
</dbReference>
<reference evidence="2" key="1">
    <citation type="journal article" date="2019" name="Curr. Biol.">
        <title>Genome Sequence of Striga asiatica Provides Insight into the Evolution of Plant Parasitism.</title>
        <authorList>
            <person name="Yoshida S."/>
            <person name="Kim S."/>
            <person name="Wafula E.K."/>
            <person name="Tanskanen J."/>
            <person name="Kim Y.M."/>
            <person name="Honaas L."/>
            <person name="Yang Z."/>
            <person name="Spallek T."/>
            <person name="Conn C.E."/>
            <person name="Ichihashi Y."/>
            <person name="Cheong K."/>
            <person name="Cui S."/>
            <person name="Der J.P."/>
            <person name="Gundlach H."/>
            <person name="Jiao Y."/>
            <person name="Hori C."/>
            <person name="Ishida J.K."/>
            <person name="Kasahara H."/>
            <person name="Kiba T."/>
            <person name="Kim M.S."/>
            <person name="Koo N."/>
            <person name="Laohavisit A."/>
            <person name="Lee Y.H."/>
            <person name="Lumba S."/>
            <person name="McCourt P."/>
            <person name="Mortimer J.C."/>
            <person name="Mutuku J.M."/>
            <person name="Nomura T."/>
            <person name="Sasaki-Sekimoto Y."/>
            <person name="Seto Y."/>
            <person name="Wang Y."/>
            <person name="Wakatake T."/>
            <person name="Sakakibara H."/>
            <person name="Demura T."/>
            <person name="Yamaguchi S."/>
            <person name="Yoneyama K."/>
            <person name="Manabe R.I."/>
            <person name="Nelson D.C."/>
            <person name="Schulman A.H."/>
            <person name="Timko M.P."/>
            <person name="dePamphilis C.W."/>
            <person name="Choi D."/>
            <person name="Shirasu K."/>
        </authorList>
    </citation>
    <scope>NUCLEOTIDE SEQUENCE [LARGE SCALE GENOMIC DNA]</scope>
    <source>
        <strain evidence="2">cv. UVA1</strain>
    </source>
</reference>
<proteinExistence type="predicted"/>
<gene>
    <name evidence="1" type="ORF">STAS_13552</name>
</gene>
<evidence type="ECO:0000313" key="1">
    <source>
        <dbReference type="EMBL" id="GER37158.1"/>
    </source>
</evidence>
<feature type="non-terminal residue" evidence="1">
    <location>
        <position position="141"/>
    </location>
</feature>
<comment type="caution">
    <text evidence="1">The sequence shown here is derived from an EMBL/GenBank/DDBJ whole genome shotgun (WGS) entry which is preliminary data.</text>
</comment>
<protein>
    <submittedName>
        <fullName evidence="1">RNA-directed DNA polymerase</fullName>
    </submittedName>
</protein>
<dbReference type="OrthoDB" id="1745081at2759"/>
<dbReference type="Proteomes" id="UP000325081">
    <property type="component" value="Unassembled WGS sequence"/>
</dbReference>
<keyword evidence="1" id="KW-0548">Nucleotidyltransferase</keyword>
<sequence length="141" mass="15885">MDSRVCSPRCRAAPLGRFSILRARLRWLTLLGVCCAADVPNALSLLRILAVYQSFTGQRVNLAKSNVFFSRNASEPTLRAEVNELPLQWVKELLTDDGRAWNRDIIHNMFTDVSCKAILDIKGLDPAENDRWLWKADAKGA</sequence>
<name>A0A5A7PWX7_STRAF</name>
<dbReference type="AlphaFoldDB" id="A0A5A7PWX7"/>
<accession>A0A5A7PWX7</accession>
<keyword evidence="2" id="KW-1185">Reference proteome</keyword>
<organism evidence="1 2">
    <name type="scientific">Striga asiatica</name>
    <name type="common">Asiatic witchweed</name>
    <name type="synonym">Buchnera asiatica</name>
    <dbReference type="NCBI Taxonomy" id="4170"/>
    <lineage>
        <taxon>Eukaryota</taxon>
        <taxon>Viridiplantae</taxon>
        <taxon>Streptophyta</taxon>
        <taxon>Embryophyta</taxon>
        <taxon>Tracheophyta</taxon>
        <taxon>Spermatophyta</taxon>
        <taxon>Magnoliopsida</taxon>
        <taxon>eudicotyledons</taxon>
        <taxon>Gunneridae</taxon>
        <taxon>Pentapetalae</taxon>
        <taxon>asterids</taxon>
        <taxon>lamiids</taxon>
        <taxon>Lamiales</taxon>
        <taxon>Orobanchaceae</taxon>
        <taxon>Buchnereae</taxon>
        <taxon>Striga</taxon>
    </lineage>
</organism>
<evidence type="ECO:0000313" key="2">
    <source>
        <dbReference type="Proteomes" id="UP000325081"/>
    </source>
</evidence>
<keyword evidence="1" id="KW-0808">Transferase</keyword>